<comment type="caution">
    <text evidence="8">The sequence shown here is derived from an EMBL/GenBank/DDBJ whole genome shotgun (WGS) entry which is preliminary data.</text>
</comment>
<name>A0A9P8RNH6_9PEZI</name>
<dbReference type="GeneID" id="70132855"/>
<evidence type="ECO:0000313" key="8">
    <source>
        <dbReference type="EMBL" id="KAH6647236.1"/>
    </source>
</evidence>
<protein>
    <recommendedName>
        <fullName evidence="7">Rhodopsin domain-containing protein</fullName>
    </recommendedName>
</protein>
<sequence>MYENIAEVMYCITMFSIKYVVLHQVKSIFFTHNRKSLFHRVITILIWLNLLLYAALGLAFVFACTPREKIYHPMIEGRCISAAMAMSAGGALNIASDLSVLVIPLFGISKLQTPLKKKLLAGSVFAVGILYALSPAHSPRLWESKTKWVLGATAAATIRFYYGLQLFYTEDTTWGFMPIGNWTTIEFMMGFIVAGAPYVPRFVEKLLGRKKETPVYASYKISSLGTKNHKPMDRPDASWTALGEQEGMPFDGAMRSQATGERL</sequence>
<dbReference type="PANTHER" id="PTHR33048:SF47">
    <property type="entry name" value="INTEGRAL MEMBRANE PROTEIN-RELATED"/>
    <property type="match status" value="1"/>
</dbReference>
<dbReference type="Proteomes" id="UP000758603">
    <property type="component" value="Unassembled WGS sequence"/>
</dbReference>
<comment type="similarity">
    <text evidence="5">Belongs to the SAT4 family.</text>
</comment>
<evidence type="ECO:0000256" key="2">
    <source>
        <dbReference type="ARBA" id="ARBA00022692"/>
    </source>
</evidence>
<dbReference type="AlphaFoldDB" id="A0A9P8RNH6"/>
<feature type="domain" description="Rhodopsin" evidence="7">
    <location>
        <begin position="5"/>
        <end position="201"/>
    </location>
</feature>
<feature type="transmembrane region" description="Helical" evidence="6">
    <location>
        <begin position="119"/>
        <end position="136"/>
    </location>
</feature>
<dbReference type="Pfam" id="PF20684">
    <property type="entry name" value="Fung_rhodopsin"/>
    <property type="match status" value="1"/>
</dbReference>
<feature type="transmembrane region" description="Helical" evidence="6">
    <location>
        <begin position="37"/>
        <end position="62"/>
    </location>
</feature>
<dbReference type="PANTHER" id="PTHR33048">
    <property type="entry name" value="PTH11-LIKE INTEGRAL MEMBRANE PROTEIN (AFU_ORTHOLOGUE AFUA_5G11245)"/>
    <property type="match status" value="1"/>
</dbReference>
<keyword evidence="3 6" id="KW-1133">Transmembrane helix</keyword>
<organism evidence="8 9">
    <name type="scientific">Truncatella angustata</name>
    <dbReference type="NCBI Taxonomy" id="152316"/>
    <lineage>
        <taxon>Eukaryota</taxon>
        <taxon>Fungi</taxon>
        <taxon>Dikarya</taxon>
        <taxon>Ascomycota</taxon>
        <taxon>Pezizomycotina</taxon>
        <taxon>Sordariomycetes</taxon>
        <taxon>Xylariomycetidae</taxon>
        <taxon>Amphisphaeriales</taxon>
        <taxon>Sporocadaceae</taxon>
        <taxon>Truncatella</taxon>
    </lineage>
</organism>
<evidence type="ECO:0000256" key="1">
    <source>
        <dbReference type="ARBA" id="ARBA00004141"/>
    </source>
</evidence>
<evidence type="ECO:0000256" key="6">
    <source>
        <dbReference type="SAM" id="Phobius"/>
    </source>
</evidence>
<dbReference type="OrthoDB" id="5401779at2759"/>
<proteinExistence type="inferred from homology"/>
<keyword evidence="4 6" id="KW-0472">Membrane</keyword>
<feature type="transmembrane region" description="Helical" evidence="6">
    <location>
        <begin position="179"/>
        <end position="199"/>
    </location>
</feature>
<evidence type="ECO:0000259" key="7">
    <source>
        <dbReference type="Pfam" id="PF20684"/>
    </source>
</evidence>
<evidence type="ECO:0000256" key="5">
    <source>
        <dbReference type="ARBA" id="ARBA00038359"/>
    </source>
</evidence>
<dbReference type="InterPro" id="IPR049326">
    <property type="entry name" value="Rhodopsin_dom_fungi"/>
</dbReference>
<evidence type="ECO:0000256" key="3">
    <source>
        <dbReference type="ARBA" id="ARBA00022989"/>
    </source>
</evidence>
<dbReference type="InterPro" id="IPR052337">
    <property type="entry name" value="SAT4-like"/>
</dbReference>
<evidence type="ECO:0000313" key="9">
    <source>
        <dbReference type="Proteomes" id="UP000758603"/>
    </source>
</evidence>
<keyword evidence="2 6" id="KW-0812">Transmembrane</keyword>
<feature type="transmembrane region" description="Helical" evidence="6">
    <location>
        <begin position="148"/>
        <end position="167"/>
    </location>
</feature>
<dbReference type="GO" id="GO:0016020">
    <property type="term" value="C:membrane"/>
    <property type="evidence" value="ECO:0007669"/>
    <property type="project" value="UniProtKB-SubCell"/>
</dbReference>
<reference evidence="8" key="1">
    <citation type="journal article" date="2021" name="Nat. Commun.">
        <title>Genetic determinants of endophytism in the Arabidopsis root mycobiome.</title>
        <authorList>
            <person name="Mesny F."/>
            <person name="Miyauchi S."/>
            <person name="Thiergart T."/>
            <person name="Pickel B."/>
            <person name="Atanasova L."/>
            <person name="Karlsson M."/>
            <person name="Huettel B."/>
            <person name="Barry K.W."/>
            <person name="Haridas S."/>
            <person name="Chen C."/>
            <person name="Bauer D."/>
            <person name="Andreopoulos W."/>
            <person name="Pangilinan J."/>
            <person name="LaButti K."/>
            <person name="Riley R."/>
            <person name="Lipzen A."/>
            <person name="Clum A."/>
            <person name="Drula E."/>
            <person name="Henrissat B."/>
            <person name="Kohler A."/>
            <person name="Grigoriev I.V."/>
            <person name="Martin F.M."/>
            <person name="Hacquard S."/>
        </authorList>
    </citation>
    <scope>NUCLEOTIDE SEQUENCE</scope>
    <source>
        <strain evidence="8">MPI-SDFR-AT-0073</strain>
    </source>
</reference>
<feature type="transmembrane region" description="Helical" evidence="6">
    <location>
        <begin position="83"/>
        <end position="107"/>
    </location>
</feature>
<dbReference type="RefSeq" id="XP_045953750.1">
    <property type="nucleotide sequence ID" value="XM_046103964.1"/>
</dbReference>
<dbReference type="EMBL" id="JAGPXC010000009">
    <property type="protein sequence ID" value="KAH6647236.1"/>
    <property type="molecule type" value="Genomic_DNA"/>
</dbReference>
<evidence type="ECO:0000256" key="4">
    <source>
        <dbReference type="ARBA" id="ARBA00023136"/>
    </source>
</evidence>
<gene>
    <name evidence="8" type="ORF">BKA67DRAFT_582066</name>
</gene>
<keyword evidence="9" id="KW-1185">Reference proteome</keyword>
<accession>A0A9P8RNH6</accession>
<comment type="subcellular location">
    <subcellularLocation>
        <location evidence="1">Membrane</location>
        <topology evidence="1">Multi-pass membrane protein</topology>
    </subcellularLocation>
</comment>